<dbReference type="InterPro" id="IPR002104">
    <property type="entry name" value="Integrase_catalytic"/>
</dbReference>
<dbReference type="InterPro" id="IPR044068">
    <property type="entry name" value="CB"/>
</dbReference>
<dbReference type="EMBL" id="AP028679">
    <property type="protein sequence ID" value="BEQ13828.1"/>
    <property type="molecule type" value="Genomic_DNA"/>
</dbReference>
<gene>
    <name evidence="8" type="ORF">FAK_08940</name>
</gene>
<dbReference type="InterPro" id="IPR050090">
    <property type="entry name" value="Tyrosine_recombinase_XerCD"/>
</dbReference>
<evidence type="ECO:0000256" key="1">
    <source>
        <dbReference type="ARBA" id="ARBA00008857"/>
    </source>
</evidence>
<dbReference type="Gene3D" id="1.10.443.10">
    <property type="entry name" value="Intergrase catalytic core"/>
    <property type="match status" value="1"/>
</dbReference>
<dbReference type="InterPro" id="IPR011010">
    <property type="entry name" value="DNA_brk_join_enz"/>
</dbReference>
<accession>A0AAU9EVS3</accession>
<dbReference type="Proteomes" id="UP001366166">
    <property type="component" value="Chromosome"/>
</dbReference>
<evidence type="ECO:0000256" key="3">
    <source>
        <dbReference type="ARBA" id="ARBA00023125"/>
    </source>
</evidence>
<dbReference type="GO" id="GO:0003677">
    <property type="term" value="F:DNA binding"/>
    <property type="evidence" value="ECO:0007669"/>
    <property type="project" value="UniProtKB-UniRule"/>
</dbReference>
<evidence type="ECO:0000259" key="7">
    <source>
        <dbReference type="PROSITE" id="PS51900"/>
    </source>
</evidence>
<feature type="domain" description="Core-binding (CB)" evidence="7">
    <location>
        <begin position="53"/>
        <end position="132"/>
    </location>
</feature>
<dbReference type="GO" id="GO:0006310">
    <property type="term" value="P:DNA recombination"/>
    <property type="evidence" value="ECO:0007669"/>
    <property type="project" value="UniProtKB-KW"/>
</dbReference>
<evidence type="ECO:0000259" key="6">
    <source>
        <dbReference type="PROSITE" id="PS51898"/>
    </source>
</evidence>
<reference evidence="9" key="1">
    <citation type="journal article" date="2023" name="Arch. Microbiol.">
        <title>Desulfoferula mesophilus gen. nov. sp. nov., a mesophilic sulfate-reducing bacterium isolated from a brackish lake sediment.</title>
        <authorList>
            <person name="Watanabe T."/>
            <person name="Yabe T."/>
            <person name="Tsuji J.M."/>
            <person name="Fukui M."/>
        </authorList>
    </citation>
    <scope>NUCLEOTIDE SEQUENCE [LARGE SCALE GENOMIC DNA]</scope>
    <source>
        <strain evidence="9">12FAK</strain>
    </source>
</reference>
<dbReference type="PROSITE" id="PS51900">
    <property type="entry name" value="CB"/>
    <property type="match status" value="1"/>
</dbReference>
<dbReference type="PANTHER" id="PTHR30349">
    <property type="entry name" value="PHAGE INTEGRASE-RELATED"/>
    <property type="match status" value="1"/>
</dbReference>
<dbReference type="SUPFAM" id="SSF56349">
    <property type="entry name" value="DNA breaking-rejoining enzymes"/>
    <property type="match status" value="1"/>
</dbReference>
<proteinExistence type="inferred from homology"/>
<dbReference type="Pfam" id="PF00589">
    <property type="entry name" value="Phage_integrase"/>
    <property type="match status" value="1"/>
</dbReference>
<sequence>MSVHRRKDGIWFAKWREKGKERRRYFGKEGEEEARRWDAQKAQAEANRANGDITLVELASHYFDAKVDDLHPLTRKAIIAYLRDAAATFAEKPCELITKQDLQTLRKNLSHLKPATRNKAQTYLSAIMNWGVEQELIIRNPWAGARKLKEQAYRVTSNLEDFKAIRKEAAPHLAWAIDVSLNLALRPGSVELLSLKWDCFNWKHGYVQIRQGKGGGVKRAQMNPSFLARAKKRYHDDKSKGIPWVVHYKGHKIKSLRTAWRAAKRRAGYQDHPIRLYDIRHIAVSEMLAGGGDPAAVQHQAGHKDLSTTLNIYGHVLEGAQKRAVKLLPDLGNDESGDKR</sequence>
<dbReference type="InterPro" id="IPR013762">
    <property type="entry name" value="Integrase-like_cat_sf"/>
</dbReference>
<dbReference type="AlphaFoldDB" id="A0AAU9EVS3"/>
<evidence type="ECO:0000256" key="5">
    <source>
        <dbReference type="PROSITE-ProRule" id="PRU01248"/>
    </source>
</evidence>
<keyword evidence="4" id="KW-0233">DNA recombination</keyword>
<dbReference type="Gene3D" id="1.10.150.130">
    <property type="match status" value="1"/>
</dbReference>
<feature type="domain" description="Tyr recombinase" evidence="6">
    <location>
        <begin position="150"/>
        <end position="327"/>
    </location>
</feature>
<keyword evidence="9" id="KW-1185">Reference proteome</keyword>
<evidence type="ECO:0000313" key="9">
    <source>
        <dbReference type="Proteomes" id="UP001366166"/>
    </source>
</evidence>
<keyword evidence="2" id="KW-0229">DNA integration</keyword>
<dbReference type="InterPro" id="IPR010998">
    <property type="entry name" value="Integrase_recombinase_N"/>
</dbReference>
<evidence type="ECO:0000256" key="4">
    <source>
        <dbReference type="ARBA" id="ARBA00023172"/>
    </source>
</evidence>
<comment type="similarity">
    <text evidence="1">Belongs to the 'phage' integrase family.</text>
</comment>
<evidence type="ECO:0000256" key="2">
    <source>
        <dbReference type="ARBA" id="ARBA00022908"/>
    </source>
</evidence>
<dbReference type="PROSITE" id="PS51898">
    <property type="entry name" value="TYR_RECOMBINASE"/>
    <property type="match status" value="1"/>
</dbReference>
<evidence type="ECO:0000313" key="8">
    <source>
        <dbReference type="EMBL" id="BEQ13828.1"/>
    </source>
</evidence>
<dbReference type="KEGG" id="dmp:FAK_08940"/>
<protein>
    <submittedName>
        <fullName evidence="8">Uncharacterized protein</fullName>
    </submittedName>
</protein>
<keyword evidence="3 5" id="KW-0238">DNA-binding</keyword>
<dbReference type="PANTHER" id="PTHR30349:SF64">
    <property type="entry name" value="PROPHAGE INTEGRASE INTD-RELATED"/>
    <property type="match status" value="1"/>
</dbReference>
<organism evidence="8 9">
    <name type="scientific">Desulfoferula mesophila</name>
    <dbReference type="NCBI Taxonomy" id="3058419"/>
    <lineage>
        <taxon>Bacteria</taxon>
        <taxon>Pseudomonadati</taxon>
        <taxon>Thermodesulfobacteriota</taxon>
        <taxon>Desulfarculia</taxon>
        <taxon>Desulfarculales</taxon>
        <taxon>Desulfarculaceae</taxon>
        <taxon>Desulfoferula</taxon>
    </lineage>
</organism>
<dbReference type="GO" id="GO:0015074">
    <property type="term" value="P:DNA integration"/>
    <property type="evidence" value="ECO:0007669"/>
    <property type="project" value="UniProtKB-KW"/>
</dbReference>
<dbReference type="RefSeq" id="WP_338605572.1">
    <property type="nucleotide sequence ID" value="NZ_AP028679.1"/>
</dbReference>
<name>A0AAU9EVS3_9BACT</name>